<dbReference type="Pfam" id="PF00122">
    <property type="entry name" value="E1-E2_ATPase"/>
    <property type="match status" value="1"/>
</dbReference>
<dbReference type="PANTHER" id="PTHR42861">
    <property type="entry name" value="CALCIUM-TRANSPORTING ATPASE"/>
    <property type="match status" value="1"/>
</dbReference>
<evidence type="ECO:0000313" key="4">
    <source>
        <dbReference type="Proteomes" id="UP001234989"/>
    </source>
</evidence>
<evidence type="ECO:0000256" key="1">
    <source>
        <dbReference type="ARBA" id="ARBA00022842"/>
    </source>
</evidence>
<reference evidence="3" key="1">
    <citation type="submission" date="2023-08" db="EMBL/GenBank/DDBJ databases">
        <title>A de novo genome assembly of Solanum verrucosum Schlechtendal, a Mexican diploid species geographically isolated from the other diploid A-genome species in potato relatives.</title>
        <authorList>
            <person name="Hosaka K."/>
        </authorList>
    </citation>
    <scope>NUCLEOTIDE SEQUENCE</scope>
    <source>
        <tissue evidence="3">Young leaves</tissue>
    </source>
</reference>
<dbReference type="Proteomes" id="UP001234989">
    <property type="component" value="Chromosome 7"/>
</dbReference>
<dbReference type="Gene3D" id="2.70.150.10">
    <property type="entry name" value="Calcium-transporting ATPase, cytoplasmic transduction domain A"/>
    <property type="match status" value="2"/>
</dbReference>
<gene>
    <name evidence="3" type="ORF">MTR67_031342</name>
</gene>
<dbReference type="InterPro" id="IPR059000">
    <property type="entry name" value="ATPase_P-type_domA"/>
</dbReference>
<organism evidence="3 4">
    <name type="scientific">Solanum verrucosum</name>
    <dbReference type="NCBI Taxonomy" id="315347"/>
    <lineage>
        <taxon>Eukaryota</taxon>
        <taxon>Viridiplantae</taxon>
        <taxon>Streptophyta</taxon>
        <taxon>Embryophyta</taxon>
        <taxon>Tracheophyta</taxon>
        <taxon>Spermatophyta</taxon>
        <taxon>Magnoliopsida</taxon>
        <taxon>eudicotyledons</taxon>
        <taxon>Gunneridae</taxon>
        <taxon>Pentapetalae</taxon>
        <taxon>asterids</taxon>
        <taxon>lamiids</taxon>
        <taxon>Solanales</taxon>
        <taxon>Solanaceae</taxon>
        <taxon>Solanoideae</taxon>
        <taxon>Solaneae</taxon>
        <taxon>Solanum</taxon>
    </lineage>
</organism>
<dbReference type="Gene3D" id="1.20.1110.10">
    <property type="entry name" value="Calcium-transporting ATPase, transmembrane domain"/>
    <property type="match status" value="1"/>
</dbReference>
<dbReference type="SUPFAM" id="SSF81653">
    <property type="entry name" value="Calcium ATPase, transduction domain A"/>
    <property type="match status" value="1"/>
</dbReference>
<protein>
    <recommendedName>
        <fullName evidence="2">P-type ATPase A domain-containing protein</fullName>
    </recommendedName>
</protein>
<sequence length="199" mass="21696">MRMIEILSDHLRVDQAILTGESCSVEKELDATTATNAVYQDKTSILFSSLLVVGIDSSGGRWLIVVVEVVAAIETGVVAATMDKIIRMKEGTTVVAGRARAVVIGVGSNTAMGSIRDSMLMTEDEVTPLKKKLDEFGTFLAKASCCSPYPTFALNSQQFFHSERYDKRQVEKIEKQVHSCVATVQCEKEMSAELVLLVA</sequence>
<dbReference type="AlphaFoldDB" id="A0AAF0U291"/>
<keyword evidence="1" id="KW-0460">Magnesium</keyword>
<name>A0AAF0U291_SOLVR</name>
<feature type="domain" description="P-type ATPase A" evidence="2">
    <location>
        <begin position="6"/>
        <end position="119"/>
    </location>
</feature>
<evidence type="ECO:0000313" key="3">
    <source>
        <dbReference type="EMBL" id="WMV37957.1"/>
    </source>
</evidence>
<dbReference type="EMBL" id="CP133618">
    <property type="protein sequence ID" value="WMV37957.1"/>
    <property type="molecule type" value="Genomic_DNA"/>
</dbReference>
<keyword evidence="4" id="KW-1185">Reference proteome</keyword>
<proteinExistence type="predicted"/>
<dbReference type="InterPro" id="IPR008250">
    <property type="entry name" value="ATPase_P-typ_transduc_dom_A_sf"/>
</dbReference>
<accession>A0AAF0U291</accession>
<evidence type="ECO:0000259" key="2">
    <source>
        <dbReference type="Pfam" id="PF00122"/>
    </source>
</evidence>